<dbReference type="Gene3D" id="3.40.50.2300">
    <property type="match status" value="1"/>
</dbReference>
<evidence type="ECO:0000313" key="4">
    <source>
        <dbReference type="EMBL" id="TLV03512.1"/>
    </source>
</evidence>
<dbReference type="AlphaFoldDB" id="A0A5R9L4L5"/>
<dbReference type="PROSITE" id="PS50110">
    <property type="entry name" value="RESPONSE_REGULATORY"/>
    <property type="match status" value="1"/>
</dbReference>
<dbReference type="PANTHER" id="PTHR44591">
    <property type="entry name" value="STRESS RESPONSE REGULATOR PROTEIN 1"/>
    <property type="match status" value="1"/>
</dbReference>
<name>A0A5R9L4L5_9BACT</name>
<dbReference type="CDD" id="cd17580">
    <property type="entry name" value="REC_2_DhkD-like"/>
    <property type="match status" value="1"/>
</dbReference>
<dbReference type="InterPro" id="IPR001789">
    <property type="entry name" value="Sig_transdc_resp-reg_receiver"/>
</dbReference>
<dbReference type="RefSeq" id="WP_138364720.1">
    <property type="nucleotide sequence ID" value="NZ_VCEJ01000002.1"/>
</dbReference>
<dbReference type="InterPro" id="IPR050595">
    <property type="entry name" value="Bact_response_regulator"/>
</dbReference>
<feature type="domain" description="Response regulatory" evidence="3">
    <location>
        <begin position="12"/>
        <end position="128"/>
    </location>
</feature>
<evidence type="ECO:0000313" key="5">
    <source>
        <dbReference type="Proteomes" id="UP000306402"/>
    </source>
</evidence>
<evidence type="ECO:0000256" key="2">
    <source>
        <dbReference type="PROSITE-ProRule" id="PRU00169"/>
    </source>
</evidence>
<evidence type="ECO:0000256" key="1">
    <source>
        <dbReference type="ARBA" id="ARBA00022553"/>
    </source>
</evidence>
<dbReference type="Pfam" id="PF00072">
    <property type="entry name" value="Response_reg"/>
    <property type="match status" value="1"/>
</dbReference>
<accession>A0A5R9L4L5</accession>
<proteinExistence type="predicted"/>
<dbReference type="GO" id="GO:0000160">
    <property type="term" value="P:phosphorelay signal transduction system"/>
    <property type="evidence" value="ECO:0007669"/>
    <property type="project" value="InterPro"/>
</dbReference>
<gene>
    <name evidence="4" type="ORF">FEN17_07870</name>
</gene>
<comment type="caution">
    <text evidence="4">The sequence shown here is derived from an EMBL/GenBank/DDBJ whole genome shotgun (WGS) entry which is preliminary data.</text>
</comment>
<dbReference type="PANTHER" id="PTHR44591:SF3">
    <property type="entry name" value="RESPONSE REGULATORY DOMAIN-CONTAINING PROTEIN"/>
    <property type="match status" value="1"/>
</dbReference>
<dbReference type="InterPro" id="IPR011006">
    <property type="entry name" value="CheY-like_superfamily"/>
</dbReference>
<evidence type="ECO:0000259" key="3">
    <source>
        <dbReference type="PROSITE" id="PS50110"/>
    </source>
</evidence>
<dbReference type="OrthoDB" id="9789181at2"/>
<dbReference type="EMBL" id="VCEJ01000002">
    <property type="protein sequence ID" value="TLV03512.1"/>
    <property type="molecule type" value="Genomic_DNA"/>
</dbReference>
<feature type="modified residue" description="4-aspartylphosphate" evidence="2">
    <location>
        <position position="61"/>
    </location>
</feature>
<sequence length="130" mass="14031">MDQTGSSRKDKVVLIVDDNEDAVTILGRLLEIKGFSANACHSGQAAFELADRLHPAAAVLDLAMPGMDGYTLCGKLREQEWGQSMLIIALSGYSGAIEVEKSKRAGFDEHLTKPLDLGTLIAMLDKKIIT</sequence>
<organism evidence="4 5">
    <name type="scientific">Dyadobacter luticola</name>
    <dbReference type="NCBI Taxonomy" id="1979387"/>
    <lineage>
        <taxon>Bacteria</taxon>
        <taxon>Pseudomonadati</taxon>
        <taxon>Bacteroidota</taxon>
        <taxon>Cytophagia</taxon>
        <taxon>Cytophagales</taxon>
        <taxon>Spirosomataceae</taxon>
        <taxon>Dyadobacter</taxon>
    </lineage>
</organism>
<dbReference type="SMART" id="SM00448">
    <property type="entry name" value="REC"/>
    <property type="match status" value="1"/>
</dbReference>
<protein>
    <submittedName>
        <fullName evidence="4">Response regulator</fullName>
    </submittedName>
</protein>
<dbReference type="SUPFAM" id="SSF52172">
    <property type="entry name" value="CheY-like"/>
    <property type="match status" value="1"/>
</dbReference>
<keyword evidence="5" id="KW-1185">Reference proteome</keyword>
<dbReference type="Proteomes" id="UP000306402">
    <property type="component" value="Unassembled WGS sequence"/>
</dbReference>
<keyword evidence="1 2" id="KW-0597">Phosphoprotein</keyword>
<reference evidence="4 5" key="1">
    <citation type="submission" date="2019-05" db="EMBL/GenBank/DDBJ databases">
        <authorList>
            <person name="Qu J.-H."/>
        </authorList>
    </citation>
    <scope>NUCLEOTIDE SEQUENCE [LARGE SCALE GENOMIC DNA]</scope>
    <source>
        <strain evidence="4 5">T17</strain>
    </source>
</reference>